<feature type="domain" description="UspA" evidence="2">
    <location>
        <begin position="47"/>
        <end position="182"/>
    </location>
</feature>
<dbReference type="InterPro" id="IPR006016">
    <property type="entry name" value="UspA"/>
</dbReference>
<dbReference type="PRINTS" id="PR01438">
    <property type="entry name" value="UNVRSLSTRESS"/>
</dbReference>
<evidence type="ECO:0000259" key="2">
    <source>
        <dbReference type="Pfam" id="PF00582"/>
    </source>
</evidence>
<keyword evidence="4" id="KW-1185">Reference proteome</keyword>
<dbReference type="CDD" id="cd00293">
    <property type="entry name" value="USP-like"/>
    <property type="match status" value="1"/>
</dbReference>
<dbReference type="InterPro" id="IPR006015">
    <property type="entry name" value="Universal_stress_UspA"/>
</dbReference>
<evidence type="ECO:0000256" key="1">
    <source>
        <dbReference type="ARBA" id="ARBA00008791"/>
    </source>
</evidence>
<accession>A0A1H1DEK8</accession>
<sequence>MLEIVQVPDLYYKYYLPQALRERMYVGFKPPLSGPDDILEEETPMAGIIIVGVDGSETSMKAARTAAQLAAGLSAELRVVTAHATDNAEVVRIGNDKWYLSDSSTAEKVAKKATEDLATEGLHTSYAALHGKPQDVLIEEAERVDARLIVVGNVGMKGLGRVLGSVATSVAQRASCDVYIAKTDS</sequence>
<proteinExistence type="inferred from homology"/>
<evidence type="ECO:0000313" key="3">
    <source>
        <dbReference type="EMBL" id="SDQ74830.1"/>
    </source>
</evidence>
<dbReference type="InterPro" id="IPR014729">
    <property type="entry name" value="Rossmann-like_a/b/a_fold"/>
</dbReference>
<dbReference type="Proteomes" id="UP000181917">
    <property type="component" value="Unassembled WGS sequence"/>
</dbReference>
<dbReference type="AlphaFoldDB" id="A0A1H1DEK8"/>
<organism evidence="3 4">
    <name type="scientific">Crystallibacter crystallopoietes</name>
    <dbReference type="NCBI Taxonomy" id="37928"/>
    <lineage>
        <taxon>Bacteria</taxon>
        <taxon>Bacillati</taxon>
        <taxon>Actinomycetota</taxon>
        <taxon>Actinomycetes</taxon>
        <taxon>Micrococcales</taxon>
        <taxon>Micrococcaceae</taxon>
        <taxon>Crystallibacter</taxon>
    </lineage>
</organism>
<dbReference type="STRING" id="37928.SAMN04489742_2404"/>
<dbReference type="PANTHER" id="PTHR46268:SF6">
    <property type="entry name" value="UNIVERSAL STRESS PROTEIN UP12"/>
    <property type="match status" value="1"/>
</dbReference>
<evidence type="ECO:0000313" key="4">
    <source>
        <dbReference type="Proteomes" id="UP000181917"/>
    </source>
</evidence>
<dbReference type="SUPFAM" id="SSF52402">
    <property type="entry name" value="Adenine nucleotide alpha hydrolases-like"/>
    <property type="match status" value="1"/>
</dbReference>
<dbReference type="Pfam" id="PF00582">
    <property type="entry name" value="Usp"/>
    <property type="match status" value="1"/>
</dbReference>
<dbReference type="EMBL" id="FNKH01000002">
    <property type="protein sequence ID" value="SDQ74830.1"/>
    <property type="molecule type" value="Genomic_DNA"/>
</dbReference>
<dbReference type="Gene3D" id="3.40.50.620">
    <property type="entry name" value="HUPs"/>
    <property type="match status" value="1"/>
</dbReference>
<name>A0A1H1DEK8_9MICC</name>
<comment type="similarity">
    <text evidence="1">Belongs to the universal stress protein A family.</text>
</comment>
<dbReference type="PANTHER" id="PTHR46268">
    <property type="entry name" value="STRESS RESPONSE PROTEIN NHAX"/>
    <property type="match status" value="1"/>
</dbReference>
<protein>
    <submittedName>
        <fullName evidence="3">Nucleotide-binding universal stress protein, UspA family</fullName>
    </submittedName>
</protein>
<reference evidence="3 4" key="1">
    <citation type="submission" date="2016-10" db="EMBL/GenBank/DDBJ databases">
        <authorList>
            <person name="de Groot N.N."/>
        </authorList>
    </citation>
    <scope>NUCLEOTIDE SEQUENCE [LARGE SCALE GENOMIC DNA]</scope>
    <source>
        <strain evidence="3 4">DSM 20117</strain>
    </source>
</reference>
<gene>
    <name evidence="3" type="ORF">SAMN04489742_2404</name>
</gene>